<comment type="caution">
    <text evidence="1">The sequence shown here is derived from an EMBL/GenBank/DDBJ whole genome shotgun (WGS) entry which is preliminary data.</text>
</comment>
<gene>
    <name evidence="1" type="ORF">PAERUG_P19_London_7_VIM_2_05_10_05567</name>
</gene>
<accession>A0A9P1VYW4</accession>
<dbReference type="Proteomes" id="UP000045039">
    <property type="component" value="Unassembled WGS sequence"/>
</dbReference>
<protein>
    <submittedName>
        <fullName evidence="1">Uncharacterized protein</fullName>
    </submittedName>
</protein>
<sequence>MAVAADVDWQWNDPGSSGFYNGSQTLSNGSGTSAFSRYAPGSTPNISADTVSQPPVLLIAGSNIDFDIVQAGTPINKPTCSAPKVPTIYVTAVTVCDYGIGSNIGGFRAYSDETATQFTPRLAIWVQGQGWRNIDNHPCGMVKTETMCK</sequence>
<reference evidence="2" key="1">
    <citation type="submission" date="2015-06" db="EMBL/GenBank/DDBJ databases">
        <authorList>
            <person name="Radhakrishnan Rajesh"/>
            <person name="Underwood Anthony"/>
            <person name="Al-Shahib Ali"/>
        </authorList>
    </citation>
    <scope>NUCLEOTIDE SEQUENCE [LARGE SCALE GENOMIC DNA]</scope>
    <source>
        <strain evidence="2">P19_London_7_VIM_2_05_10</strain>
    </source>
</reference>
<dbReference type="AlphaFoldDB" id="A0A9P1VYW4"/>
<organism evidence="1 2">
    <name type="scientific">Pseudomonas aeruginosa</name>
    <dbReference type="NCBI Taxonomy" id="287"/>
    <lineage>
        <taxon>Bacteria</taxon>
        <taxon>Pseudomonadati</taxon>
        <taxon>Pseudomonadota</taxon>
        <taxon>Gammaproteobacteria</taxon>
        <taxon>Pseudomonadales</taxon>
        <taxon>Pseudomonadaceae</taxon>
        <taxon>Pseudomonas</taxon>
    </lineage>
</organism>
<evidence type="ECO:0000313" key="2">
    <source>
        <dbReference type="Proteomes" id="UP000045039"/>
    </source>
</evidence>
<proteinExistence type="predicted"/>
<evidence type="ECO:0000313" key="1">
    <source>
        <dbReference type="EMBL" id="CRP79533.1"/>
    </source>
</evidence>
<dbReference type="EMBL" id="CVVU01000245">
    <property type="protein sequence ID" value="CRP79533.1"/>
    <property type="molecule type" value="Genomic_DNA"/>
</dbReference>
<name>A0A9P1VYW4_PSEAI</name>